<feature type="transmembrane region" description="Helical" evidence="6">
    <location>
        <begin position="35"/>
        <end position="57"/>
    </location>
</feature>
<evidence type="ECO:0000256" key="3">
    <source>
        <dbReference type="ARBA" id="ARBA00022692"/>
    </source>
</evidence>
<organism evidence="7">
    <name type="scientific">Sesamum angustifolium</name>
    <dbReference type="NCBI Taxonomy" id="2727405"/>
    <lineage>
        <taxon>Eukaryota</taxon>
        <taxon>Viridiplantae</taxon>
        <taxon>Streptophyta</taxon>
        <taxon>Embryophyta</taxon>
        <taxon>Tracheophyta</taxon>
        <taxon>Spermatophyta</taxon>
        <taxon>Magnoliopsida</taxon>
        <taxon>eudicotyledons</taxon>
        <taxon>Gunneridae</taxon>
        <taxon>Pentapetalae</taxon>
        <taxon>asterids</taxon>
        <taxon>lamiids</taxon>
        <taxon>Lamiales</taxon>
        <taxon>Pedaliaceae</taxon>
        <taxon>Sesamum</taxon>
    </lineage>
</organism>
<comment type="subcellular location">
    <subcellularLocation>
        <location evidence="1">Membrane</location>
        <topology evidence="1">Multi-pass membrane protein</topology>
    </subcellularLocation>
</comment>
<comment type="similarity">
    <text evidence="2">Belongs to the amino acid-polyamine-organocation (APC) superfamily. Cationic amino acid transporter (CAT) (TC 2.A.3.3) family.</text>
</comment>
<dbReference type="Pfam" id="PF13520">
    <property type="entry name" value="AA_permease_2"/>
    <property type="match status" value="1"/>
</dbReference>
<keyword evidence="5 6" id="KW-0472">Membrane</keyword>
<keyword evidence="4 6" id="KW-1133">Transmembrane helix</keyword>
<evidence type="ECO:0000313" key="7">
    <source>
        <dbReference type="EMBL" id="KAL0353927.1"/>
    </source>
</evidence>
<evidence type="ECO:0000256" key="1">
    <source>
        <dbReference type="ARBA" id="ARBA00004141"/>
    </source>
</evidence>
<dbReference type="GO" id="GO:0015171">
    <property type="term" value="F:amino acid transmembrane transporter activity"/>
    <property type="evidence" value="ECO:0007669"/>
    <property type="project" value="TreeGrafter"/>
</dbReference>
<keyword evidence="3 6" id="KW-0812">Transmembrane</keyword>
<evidence type="ECO:0000256" key="6">
    <source>
        <dbReference type="SAM" id="Phobius"/>
    </source>
</evidence>
<accession>A0AAW2PCB9</accession>
<dbReference type="GO" id="GO:0005886">
    <property type="term" value="C:plasma membrane"/>
    <property type="evidence" value="ECO:0007669"/>
    <property type="project" value="TreeGrafter"/>
</dbReference>
<sequence>MPHLVGPRLARVWLRCRIRDIQHHWSRNPRSCGPAIVLSYAVSGLSALLSVFCYTEFAVEIPIAGGSFSFLRVELGDFIAFIAAGNIFLEALVGAAGLGRSWSSYVASIFKSDPDFLRIKVDSFAEGVQSVDPLAVVVLAIVNGIALMGTKHSSILNWVSSMFGVAVIVLLS</sequence>
<dbReference type="EMBL" id="JACGWK010000005">
    <property type="protein sequence ID" value="KAL0353927.1"/>
    <property type="molecule type" value="Genomic_DNA"/>
</dbReference>
<feature type="transmembrane region" description="Helical" evidence="6">
    <location>
        <begin position="155"/>
        <end position="171"/>
    </location>
</feature>
<dbReference type="InterPro" id="IPR002293">
    <property type="entry name" value="AA/rel_permease1"/>
</dbReference>
<dbReference type="PANTHER" id="PTHR43243">
    <property type="entry name" value="INNER MEMBRANE TRANSPORTER YGJI-RELATED"/>
    <property type="match status" value="1"/>
</dbReference>
<gene>
    <name evidence="7" type="ORF">Sangu_0974000</name>
</gene>
<reference evidence="7" key="1">
    <citation type="submission" date="2020-06" db="EMBL/GenBank/DDBJ databases">
        <authorList>
            <person name="Li T."/>
            <person name="Hu X."/>
            <person name="Zhang T."/>
            <person name="Song X."/>
            <person name="Zhang H."/>
            <person name="Dai N."/>
            <person name="Sheng W."/>
            <person name="Hou X."/>
            <person name="Wei L."/>
        </authorList>
    </citation>
    <scope>NUCLEOTIDE SEQUENCE</scope>
    <source>
        <strain evidence="7">G01</strain>
        <tissue evidence="7">Leaf</tissue>
    </source>
</reference>
<dbReference type="PANTHER" id="PTHR43243:SF62">
    <property type="entry name" value="CATIONIC AMINO ACID TRANSPORTER 8, VACUOLAR"/>
    <property type="match status" value="1"/>
</dbReference>
<feature type="transmembrane region" description="Helical" evidence="6">
    <location>
        <begin position="78"/>
        <end position="98"/>
    </location>
</feature>
<evidence type="ECO:0000256" key="4">
    <source>
        <dbReference type="ARBA" id="ARBA00022989"/>
    </source>
</evidence>
<evidence type="ECO:0000256" key="5">
    <source>
        <dbReference type="ARBA" id="ARBA00023136"/>
    </source>
</evidence>
<reference evidence="7" key="2">
    <citation type="journal article" date="2024" name="Plant">
        <title>Genomic evolution and insights into agronomic trait innovations of Sesamum species.</title>
        <authorList>
            <person name="Miao H."/>
            <person name="Wang L."/>
            <person name="Qu L."/>
            <person name="Liu H."/>
            <person name="Sun Y."/>
            <person name="Le M."/>
            <person name="Wang Q."/>
            <person name="Wei S."/>
            <person name="Zheng Y."/>
            <person name="Lin W."/>
            <person name="Duan Y."/>
            <person name="Cao H."/>
            <person name="Xiong S."/>
            <person name="Wang X."/>
            <person name="Wei L."/>
            <person name="Li C."/>
            <person name="Ma Q."/>
            <person name="Ju M."/>
            <person name="Zhao R."/>
            <person name="Li G."/>
            <person name="Mu C."/>
            <person name="Tian Q."/>
            <person name="Mei H."/>
            <person name="Zhang T."/>
            <person name="Gao T."/>
            <person name="Zhang H."/>
        </authorList>
    </citation>
    <scope>NUCLEOTIDE SEQUENCE</scope>
    <source>
        <strain evidence="7">G01</strain>
    </source>
</reference>
<dbReference type="Gene3D" id="1.20.1740.10">
    <property type="entry name" value="Amino acid/polyamine transporter I"/>
    <property type="match status" value="1"/>
</dbReference>
<evidence type="ECO:0000256" key="2">
    <source>
        <dbReference type="ARBA" id="ARBA00008572"/>
    </source>
</evidence>
<name>A0AAW2PCB9_9LAMI</name>
<comment type="caution">
    <text evidence="7">The sequence shown here is derived from an EMBL/GenBank/DDBJ whole genome shotgun (WGS) entry which is preliminary data.</text>
</comment>
<protein>
    <submittedName>
        <fullName evidence="7">Cationic amino acid transporter 8, vacuolar</fullName>
    </submittedName>
</protein>
<proteinExistence type="inferred from homology"/>
<dbReference type="AlphaFoldDB" id="A0AAW2PCB9"/>